<name>A0A5N5IVN7_9FLAO</name>
<dbReference type="AlphaFoldDB" id="A0A5N5IVN7"/>
<evidence type="ECO:0000256" key="1">
    <source>
        <dbReference type="SAM" id="SignalP"/>
    </source>
</evidence>
<accession>A0A5N5IVN7</accession>
<evidence type="ECO:0000313" key="2">
    <source>
        <dbReference type="EMBL" id="KAB5489541.1"/>
    </source>
</evidence>
<evidence type="ECO:0000313" key="3">
    <source>
        <dbReference type="Proteomes" id="UP000319204"/>
    </source>
</evidence>
<dbReference type="RefSeq" id="WP_151890208.1">
    <property type="nucleotide sequence ID" value="NZ_VNIK02000004.1"/>
</dbReference>
<reference evidence="2" key="1">
    <citation type="submission" date="2019-10" db="EMBL/GenBank/DDBJ databases">
        <title>Muricauda hadale sp. nov., a piezophilic bacterium isolated from hadopelagic water of the Mariana Trench.</title>
        <authorList>
            <person name="Wei Y."/>
        </authorList>
    </citation>
    <scope>NUCLEOTIDE SEQUENCE [LARGE SCALE GENOMIC DNA]</scope>
    <source>
        <strain evidence="2">MT-229</strain>
    </source>
</reference>
<dbReference type="EMBL" id="VNIK02000004">
    <property type="protein sequence ID" value="KAB5489541.1"/>
    <property type="molecule type" value="Genomic_DNA"/>
</dbReference>
<protein>
    <submittedName>
        <fullName evidence="2">Porin</fullName>
    </submittedName>
</protein>
<sequence>MKQIWRFHILVALLFYNSSISAQVDSTWQQKPQLGISGFADIFYVYDSNETQGTERQPFLFNHNRHNEFNLNLGLVKLEVGHSKYRANFALQTGTYANDNYAAEPGVLKNIFEANIGISLNMKNNLWIDAGVLPSHIGFESAISMDNMTLTRSLLAENSPYFLTGAKLTFNPNDKWEIAALIVNGWQRIQRLEGNSLPSFGTQVNYSPTDKVILNWSTFIGTDDPDTTRRMRYFNNFYGQFQLTEKFGLIAGFDIGTQQRTKNSTVYDFWLSPVIIGQYTIGNNWRTAIRAEYYQDKTGIIIPTETMNGFQTTGVSLNIDYAPNHNIVCRLEGRWLNSQDDIFETKSNMTNNNFIIGTSIAIKFAESVNK</sequence>
<dbReference type="Proteomes" id="UP000319204">
    <property type="component" value="Unassembled WGS sequence"/>
</dbReference>
<keyword evidence="1" id="KW-0732">Signal</keyword>
<keyword evidence="3" id="KW-1185">Reference proteome</keyword>
<dbReference type="OrthoDB" id="103154at2"/>
<feature type="signal peptide" evidence="1">
    <location>
        <begin position="1"/>
        <end position="22"/>
    </location>
</feature>
<comment type="caution">
    <text evidence="2">The sequence shown here is derived from an EMBL/GenBank/DDBJ whole genome shotgun (WGS) entry which is preliminary data.</text>
</comment>
<feature type="chain" id="PRO_5024394637" evidence="1">
    <location>
        <begin position="23"/>
        <end position="370"/>
    </location>
</feature>
<dbReference type="Pfam" id="PF07642">
    <property type="entry name" value="BBP2"/>
    <property type="match status" value="1"/>
</dbReference>
<dbReference type="InterPro" id="IPR011486">
    <property type="entry name" value="BBP2"/>
</dbReference>
<dbReference type="SUPFAM" id="SSF56935">
    <property type="entry name" value="Porins"/>
    <property type="match status" value="1"/>
</dbReference>
<proteinExistence type="predicted"/>
<organism evidence="2 3">
    <name type="scientific">Flagellimonas hadalis</name>
    <dbReference type="NCBI Taxonomy" id="2597517"/>
    <lineage>
        <taxon>Bacteria</taxon>
        <taxon>Pseudomonadati</taxon>
        <taxon>Bacteroidota</taxon>
        <taxon>Flavobacteriia</taxon>
        <taxon>Flavobacteriales</taxon>
        <taxon>Flavobacteriaceae</taxon>
        <taxon>Flagellimonas</taxon>
    </lineage>
</organism>
<gene>
    <name evidence="2" type="ORF">FOT42_008860</name>
</gene>